<organism evidence="2 3">
    <name type="scientific">Necator americanus</name>
    <name type="common">Human hookworm</name>
    <dbReference type="NCBI Taxonomy" id="51031"/>
    <lineage>
        <taxon>Eukaryota</taxon>
        <taxon>Metazoa</taxon>
        <taxon>Ecdysozoa</taxon>
        <taxon>Nematoda</taxon>
        <taxon>Chromadorea</taxon>
        <taxon>Rhabditida</taxon>
        <taxon>Rhabditina</taxon>
        <taxon>Rhabditomorpha</taxon>
        <taxon>Strongyloidea</taxon>
        <taxon>Ancylostomatidae</taxon>
        <taxon>Bunostominae</taxon>
        <taxon>Necator</taxon>
    </lineage>
</organism>
<keyword evidence="3" id="KW-1185">Reference proteome</keyword>
<dbReference type="Proteomes" id="UP001303046">
    <property type="component" value="Unassembled WGS sequence"/>
</dbReference>
<accession>A0ABR1E2Z1</accession>
<sequence length="104" mass="11705">MPGNGIADMESQTETLAEDAKCQTFPIEQCDQSMQVEPRMQESREVQAGRKLREKGADATHHEATSYPDHQGIGRGYRHPKSAGQTTEQQRRQASLKQESTRPH</sequence>
<name>A0ABR1E2Z1_NECAM</name>
<proteinExistence type="predicted"/>
<comment type="caution">
    <text evidence="2">The sequence shown here is derived from an EMBL/GenBank/DDBJ whole genome shotgun (WGS) entry which is preliminary data.</text>
</comment>
<gene>
    <name evidence="2" type="primary">Necator_chrV.g19820</name>
    <name evidence="2" type="ORF">RB195_015028</name>
</gene>
<feature type="compositionally biased region" description="Basic and acidic residues" evidence="1">
    <location>
        <begin position="54"/>
        <end position="64"/>
    </location>
</feature>
<feature type="compositionally biased region" description="Polar residues" evidence="1">
    <location>
        <begin position="83"/>
        <end position="98"/>
    </location>
</feature>
<feature type="region of interest" description="Disordered" evidence="1">
    <location>
        <begin position="34"/>
        <end position="104"/>
    </location>
</feature>
<feature type="compositionally biased region" description="Basic and acidic residues" evidence="1">
    <location>
        <begin position="39"/>
        <end position="48"/>
    </location>
</feature>
<dbReference type="EMBL" id="JAVFWL010000005">
    <property type="protein sequence ID" value="KAK6756955.1"/>
    <property type="molecule type" value="Genomic_DNA"/>
</dbReference>
<reference evidence="2 3" key="1">
    <citation type="submission" date="2023-08" db="EMBL/GenBank/DDBJ databases">
        <title>A Necator americanus chromosomal reference genome.</title>
        <authorList>
            <person name="Ilik V."/>
            <person name="Petrzelkova K.J."/>
            <person name="Pardy F."/>
            <person name="Fuh T."/>
            <person name="Niatou-Singa F.S."/>
            <person name="Gouil Q."/>
            <person name="Baker L."/>
            <person name="Ritchie M.E."/>
            <person name="Jex A.R."/>
            <person name="Gazzola D."/>
            <person name="Li H."/>
            <person name="Toshio Fujiwara R."/>
            <person name="Zhan B."/>
            <person name="Aroian R.V."/>
            <person name="Pafco B."/>
            <person name="Schwarz E.M."/>
        </authorList>
    </citation>
    <scope>NUCLEOTIDE SEQUENCE [LARGE SCALE GENOMIC DNA]</scope>
    <source>
        <strain evidence="2 3">Aroian</strain>
        <tissue evidence="2">Whole animal</tissue>
    </source>
</reference>
<evidence type="ECO:0000313" key="2">
    <source>
        <dbReference type="EMBL" id="KAK6756955.1"/>
    </source>
</evidence>
<evidence type="ECO:0000256" key="1">
    <source>
        <dbReference type="SAM" id="MobiDB-lite"/>
    </source>
</evidence>
<evidence type="ECO:0000313" key="3">
    <source>
        <dbReference type="Proteomes" id="UP001303046"/>
    </source>
</evidence>
<protein>
    <submittedName>
        <fullName evidence="2">Uncharacterized protein</fullName>
    </submittedName>
</protein>